<dbReference type="Pfam" id="PF07727">
    <property type="entry name" value="RVT_2"/>
    <property type="match status" value="1"/>
</dbReference>
<dbReference type="InterPro" id="IPR013103">
    <property type="entry name" value="RVT_2"/>
</dbReference>
<evidence type="ECO:0000313" key="2">
    <source>
        <dbReference type="EMBL" id="KAJ8879740.1"/>
    </source>
</evidence>
<dbReference type="Proteomes" id="UP001159363">
    <property type="component" value="Chromosome 6"/>
</dbReference>
<sequence>MDAPTVFLNGAVDTDLYIFQPKGVRKGDKVLKFQHDLYGLRESPRCWNQWFNQFATKNDLRSGFDVCLYVGDNLWLIILVDDILLMGEKVKIEQLSAKLTEEFNAKDVGELHCFIGIDQTIAEDRIELSHHKLIDNMLKRFNLQECNGSPSPMEDRPDISEADAMLDVPYRELFDSLAPNIAFATSYLSRFLDPPNSGIVERIIMSVSVCEGYQ</sequence>
<name>A0ABQ9H614_9NEOP</name>
<accession>A0ABQ9H614</accession>
<evidence type="ECO:0000313" key="3">
    <source>
        <dbReference type="Proteomes" id="UP001159363"/>
    </source>
</evidence>
<comment type="caution">
    <text evidence="2">The sequence shown here is derived from an EMBL/GenBank/DDBJ whole genome shotgun (WGS) entry which is preliminary data.</text>
</comment>
<dbReference type="EMBL" id="JARBHB010000007">
    <property type="protein sequence ID" value="KAJ8879740.1"/>
    <property type="molecule type" value="Genomic_DNA"/>
</dbReference>
<reference evidence="2 3" key="1">
    <citation type="submission" date="2023-02" db="EMBL/GenBank/DDBJ databases">
        <title>LHISI_Scaffold_Assembly.</title>
        <authorList>
            <person name="Stuart O.P."/>
            <person name="Cleave R."/>
            <person name="Magrath M.J.L."/>
            <person name="Mikheyev A.S."/>
        </authorList>
    </citation>
    <scope>NUCLEOTIDE SEQUENCE [LARGE SCALE GENOMIC DNA]</scope>
    <source>
        <strain evidence="2">Daus_M_001</strain>
        <tissue evidence="2">Leg muscle</tissue>
    </source>
</reference>
<keyword evidence="3" id="KW-1185">Reference proteome</keyword>
<proteinExistence type="predicted"/>
<protein>
    <recommendedName>
        <fullName evidence="1">Reverse transcriptase Ty1/copia-type domain-containing protein</fullName>
    </recommendedName>
</protein>
<evidence type="ECO:0000259" key="1">
    <source>
        <dbReference type="Pfam" id="PF07727"/>
    </source>
</evidence>
<organism evidence="2 3">
    <name type="scientific">Dryococelus australis</name>
    <dbReference type="NCBI Taxonomy" id="614101"/>
    <lineage>
        <taxon>Eukaryota</taxon>
        <taxon>Metazoa</taxon>
        <taxon>Ecdysozoa</taxon>
        <taxon>Arthropoda</taxon>
        <taxon>Hexapoda</taxon>
        <taxon>Insecta</taxon>
        <taxon>Pterygota</taxon>
        <taxon>Neoptera</taxon>
        <taxon>Polyneoptera</taxon>
        <taxon>Phasmatodea</taxon>
        <taxon>Verophasmatodea</taxon>
        <taxon>Anareolatae</taxon>
        <taxon>Phasmatidae</taxon>
        <taxon>Eurycanthinae</taxon>
        <taxon>Dryococelus</taxon>
    </lineage>
</organism>
<feature type="domain" description="Reverse transcriptase Ty1/copia-type" evidence="1">
    <location>
        <begin position="1"/>
        <end position="154"/>
    </location>
</feature>
<gene>
    <name evidence="2" type="ORF">PR048_020348</name>
</gene>